<dbReference type="InterPro" id="IPR009081">
    <property type="entry name" value="PP-bd_ACP"/>
</dbReference>
<dbReference type="PROSITE" id="PS50075">
    <property type="entry name" value="CARRIER"/>
    <property type="match status" value="1"/>
</dbReference>
<evidence type="ECO:0000313" key="3">
    <source>
        <dbReference type="Proteomes" id="UP001477443"/>
    </source>
</evidence>
<dbReference type="Proteomes" id="UP001477443">
    <property type="component" value="Chromosome"/>
</dbReference>
<accession>A0ABZ2RQ54</accession>
<keyword evidence="3" id="KW-1185">Reference proteome</keyword>
<evidence type="ECO:0000313" key="2">
    <source>
        <dbReference type="EMBL" id="WXL29117.1"/>
    </source>
</evidence>
<proteinExistence type="predicted"/>
<dbReference type="RefSeq" id="WP_027334774.1">
    <property type="nucleotide sequence ID" value="NZ_CP148067.1"/>
</dbReference>
<dbReference type="Pfam" id="PF00550">
    <property type="entry name" value="PP-binding"/>
    <property type="match status" value="1"/>
</dbReference>
<sequence length="72" mass="8304">MNINEIIAKIQKLTKVHVTTDSSFEELKIDSLSLAEIVFDYEEKLGVTVNDEDLMKIKYVKDIEEVFAKVLK</sequence>
<evidence type="ECO:0000259" key="1">
    <source>
        <dbReference type="PROSITE" id="PS50075"/>
    </source>
</evidence>
<name>A0ABZ2RQ54_9BACT</name>
<dbReference type="SUPFAM" id="SSF47336">
    <property type="entry name" value="ACP-like"/>
    <property type="match status" value="1"/>
</dbReference>
<gene>
    <name evidence="2" type="ORF">WG617_00465</name>
</gene>
<dbReference type="EMBL" id="CP148067">
    <property type="protein sequence ID" value="WXL29117.1"/>
    <property type="molecule type" value="Genomic_DNA"/>
</dbReference>
<feature type="domain" description="Carrier" evidence="1">
    <location>
        <begin position="1"/>
        <end position="71"/>
    </location>
</feature>
<dbReference type="Gene3D" id="1.10.1200.10">
    <property type="entry name" value="ACP-like"/>
    <property type="match status" value="1"/>
</dbReference>
<protein>
    <submittedName>
        <fullName evidence="2">Acyl carrier protein</fullName>
    </submittedName>
</protein>
<organism evidence="2 3">
    <name type="scientific">Mycoplasmopsis felifaucium</name>
    <dbReference type="NCBI Taxonomy" id="35768"/>
    <lineage>
        <taxon>Bacteria</taxon>
        <taxon>Bacillati</taxon>
        <taxon>Mycoplasmatota</taxon>
        <taxon>Mycoplasmoidales</taxon>
        <taxon>Metamycoplasmataceae</taxon>
        <taxon>Mycoplasmopsis</taxon>
    </lineage>
</organism>
<dbReference type="InterPro" id="IPR036736">
    <property type="entry name" value="ACP-like_sf"/>
</dbReference>
<reference evidence="2" key="1">
    <citation type="submission" date="2024-03" db="EMBL/GenBank/DDBJ databases">
        <title>Complete genome sequence of Mycoplasma felifaucium Z921 isolated from the trachea of a cheetah.</title>
        <authorList>
            <person name="Spergser J."/>
        </authorList>
    </citation>
    <scope>NUCLEOTIDE SEQUENCE [LARGE SCALE GENOMIC DNA]</scope>
    <source>
        <strain evidence="2">Z921</strain>
    </source>
</reference>